<dbReference type="PRINTS" id="PR00449">
    <property type="entry name" value="RASTRNSFRMNG"/>
</dbReference>
<evidence type="ECO:0000313" key="5">
    <source>
        <dbReference type="Proteomes" id="UP000515151"/>
    </source>
</evidence>
<feature type="region of interest" description="Disordered" evidence="4">
    <location>
        <begin position="314"/>
        <end position="337"/>
    </location>
</feature>
<keyword evidence="1" id="KW-0547">Nucleotide-binding</keyword>
<feature type="compositionally biased region" description="Basic and acidic residues" evidence="4">
    <location>
        <begin position="1"/>
        <end position="12"/>
    </location>
</feature>
<name>A0A6P8CUC0_PUNGR</name>
<sequence length="337" mass="37108">MFWREREREPKDQNGGPPCGQVRVLVVGDSGVGKTSLVHLIVNGSAISRPSQTIGCTVGVKHITYGNSGSSSSSITGDAERDFFVELWDVSGHDRYKDCRSLFYSQINGVIFVYDLSQRRTKTSLQKWATEVAATGTFSAPLESGGPGGLPVPYIVISNKADIAKKEGMRVSSGNLVDVARQWVEKQGLLPSSEELPLTESFPSSGSLPAAAKEARYDKEAIIKFFHMLIRRRYFSDDLPSPSPWSVSPVPKPAHRLDDNLGDEDPFYRGTSLSSDHYKYNTLPPLPAQRNLTPPPTLYPQQPVTVLENHSFPRFSSYGSSPEISSISRSKRSDINV</sequence>
<proteinExistence type="inferred from homology"/>
<dbReference type="OrthoDB" id="5914890at2759"/>
<dbReference type="InterPro" id="IPR025662">
    <property type="entry name" value="Sigma_54_int_dom_ATP-bd_1"/>
</dbReference>
<dbReference type="GO" id="GO:0005525">
    <property type="term" value="F:GTP binding"/>
    <property type="evidence" value="ECO:0007669"/>
    <property type="project" value="UniProtKB-KW"/>
</dbReference>
<evidence type="ECO:0000256" key="3">
    <source>
        <dbReference type="ARBA" id="ARBA00061681"/>
    </source>
</evidence>
<feature type="region of interest" description="Disordered" evidence="4">
    <location>
        <begin position="279"/>
        <end position="302"/>
    </location>
</feature>
<accession>A0A6P8CUC0</accession>
<evidence type="ECO:0000256" key="1">
    <source>
        <dbReference type="ARBA" id="ARBA00022741"/>
    </source>
</evidence>
<dbReference type="Pfam" id="PF08477">
    <property type="entry name" value="Roc"/>
    <property type="match status" value="1"/>
</dbReference>
<feature type="region of interest" description="Disordered" evidence="4">
    <location>
        <begin position="1"/>
        <end position="20"/>
    </location>
</feature>
<reference evidence="5" key="1">
    <citation type="journal article" date="2020" name="Plant Biotechnol. J.">
        <title>The pomegranate (Punica granatum L.) draft genome dissects genetic divergence between soft- and hard-seeded cultivars.</title>
        <authorList>
            <person name="Luo X."/>
            <person name="Li H."/>
            <person name="Wu Z."/>
            <person name="Yao W."/>
            <person name="Zhao P."/>
            <person name="Cao D."/>
            <person name="Yu H."/>
            <person name="Li K."/>
            <person name="Poudel K."/>
            <person name="Zhao D."/>
            <person name="Zhang F."/>
            <person name="Xia X."/>
            <person name="Chen L."/>
            <person name="Wang Q."/>
            <person name="Jing D."/>
            <person name="Cao S."/>
        </authorList>
    </citation>
    <scope>NUCLEOTIDE SEQUENCE [LARGE SCALE GENOMIC DNA]</scope>
    <source>
        <strain evidence="5">cv. Tunisia</strain>
    </source>
</reference>
<evidence type="ECO:0000256" key="4">
    <source>
        <dbReference type="SAM" id="MobiDB-lite"/>
    </source>
</evidence>
<dbReference type="FunFam" id="3.40.50.300:FF:000713">
    <property type="entry name" value="Ras-related small GTP-binding family protein"/>
    <property type="match status" value="1"/>
</dbReference>
<feature type="compositionally biased region" description="Low complexity" evidence="4">
    <location>
        <begin position="316"/>
        <end position="328"/>
    </location>
</feature>
<dbReference type="Gene3D" id="3.40.50.300">
    <property type="entry name" value="P-loop containing nucleotide triphosphate hydrolases"/>
    <property type="match status" value="1"/>
</dbReference>
<organism evidence="5 6">
    <name type="scientific">Punica granatum</name>
    <name type="common">Pomegranate</name>
    <dbReference type="NCBI Taxonomy" id="22663"/>
    <lineage>
        <taxon>Eukaryota</taxon>
        <taxon>Viridiplantae</taxon>
        <taxon>Streptophyta</taxon>
        <taxon>Embryophyta</taxon>
        <taxon>Tracheophyta</taxon>
        <taxon>Spermatophyta</taxon>
        <taxon>Magnoliopsida</taxon>
        <taxon>eudicotyledons</taxon>
        <taxon>Gunneridae</taxon>
        <taxon>Pentapetalae</taxon>
        <taxon>rosids</taxon>
        <taxon>malvids</taxon>
        <taxon>Myrtales</taxon>
        <taxon>Lythraceae</taxon>
        <taxon>Punica</taxon>
    </lineage>
</organism>
<protein>
    <submittedName>
        <fullName evidence="6">Small GTPase LIP1</fullName>
    </submittedName>
</protein>
<evidence type="ECO:0000256" key="2">
    <source>
        <dbReference type="ARBA" id="ARBA00023134"/>
    </source>
</evidence>
<dbReference type="GeneID" id="116201282"/>
<dbReference type="SMART" id="SM00175">
    <property type="entry name" value="RAB"/>
    <property type="match status" value="1"/>
</dbReference>
<reference evidence="6" key="2">
    <citation type="submission" date="2025-08" db="UniProtKB">
        <authorList>
            <consortium name="RefSeq"/>
        </authorList>
    </citation>
    <scope>IDENTIFICATION</scope>
    <source>
        <tissue evidence="6">Leaf</tissue>
    </source>
</reference>
<dbReference type="PROSITE" id="PS00675">
    <property type="entry name" value="SIGMA54_INTERACT_1"/>
    <property type="match status" value="1"/>
</dbReference>
<keyword evidence="5" id="KW-1185">Reference proteome</keyword>
<dbReference type="SUPFAM" id="SSF52540">
    <property type="entry name" value="P-loop containing nucleoside triphosphate hydrolases"/>
    <property type="match status" value="1"/>
</dbReference>
<keyword evidence="2" id="KW-0342">GTP-binding</keyword>
<dbReference type="InterPro" id="IPR027417">
    <property type="entry name" value="P-loop_NTPase"/>
</dbReference>
<dbReference type="RefSeq" id="XP_031388317.1">
    <property type="nucleotide sequence ID" value="XM_031532457.1"/>
</dbReference>
<dbReference type="Proteomes" id="UP000515151">
    <property type="component" value="Chromosome 3"/>
</dbReference>
<dbReference type="AlphaFoldDB" id="A0A6P8CUC0"/>
<dbReference type="PROSITE" id="PS51419">
    <property type="entry name" value="RAB"/>
    <property type="match status" value="1"/>
</dbReference>
<comment type="similarity">
    <text evidence="3">Belongs to the small GTPase superfamily.</text>
</comment>
<dbReference type="PANTHER" id="PTHR24073">
    <property type="entry name" value="DRAB5-RELATED"/>
    <property type="match status" value="1"/>
</dbReference>
<gene>
    <name evidence="6" type="primary">LOC116201282</name>
</gene>
<evidence type="ECO:0000313" key="6">
    <source>
        <dbReference type="RefSeq" id="XP_031388317.1"/>
    </source>
</evidence>